<dbReference type="Gene3D" id="3.30.1610.10">
    <property type="entry name" value="Peptidase S59, nucleoporin"/>
    <property type="match status" value="1"/>
</dbReference>
<comment type="subcellular location">
    <subcellularLocation>
        <location evidence="1">Nucleus</location>
        <location evidence="1">Nuclear pore complex</location>
    </subcellularLocation>
</comment>
<dbReference type="eggNOG" id="KOG0845">
    <property type="taxonomic scope" value="Eukaryota"/>
</dbReference>
<dbReference type="GO" id="GO:0034398">
    <property type="term" value="P:telomere tethering at nuclear periphery"/>
    <property type="evidence" value="ECO:0007669"/>
    <property type="project" value="TreeGrafter"/>
</dbReference>
<name>B4MYU9_DROWI</name>
<evidence type="ECO:0000256" key="5">
    <source>
        <dbReference type="ARBA" id="ARBA00022927"/>
    </source>
</evidence>
<dbReference type="PANTHER" id="PTHR23198">
    <property type="entry name" value="NUCLEOPORIN"/>
    <property type="match status" value="1"/>
</dbReference>
<dbReference type="FunFam" id="3.30.1610.10:FF:000001">
    <property type="entry name" value="Nuclear pore complex protein Nup98-Nup96"/>
    <property type="match status" value="1"/>
</dbReference>
<dbReference type="InParanoid" id="B4MYU9"/>
<dbReference type="Proteomes" id="UP000007798">
    <property type="component" value="Unassembled WGS sequence"/>
</dbReference>
<organism evidence="10 11">
    <name type="scientific">Drosophila willistoni</name>
    <name type="common">Fruit fly</name>
    <dbReference type="NCBI Taxonomy" id="7260"/>
    <lineage>
        <taxon>Eukaryota</taxon>
        <taxon>Metazoa</taxon>
        <taxon>Ecdysozoa</taxon>
        <taxon>Arthropoda</taxon>
        <taxon>Hexapoda</taxon>
        <taxon>Insecta</taxon>
        <taxon>Pterygota</taxon>
        <taxon>Neoptera</taxon>
        <taxon>Endopterygota</taxon>
        <taxon>Diptera</taxon>
        <taxon>Brachycera</taxon>
        <taxon>Muscomorpha</taxon>
        <taxon>Ephydroidea</taxon>
        <taxon>Drosophilidae</taxon>
        <taxon>Drosophila</taxon>
        <taxon>Sophophora</taxon>
    </lineage>
</organism>
<comment type="similarity">
    <text evidence="2">Belongs to the nucleoporin GLFG family.</text>
</comment>
<dbReference type="GO" id="GO:0006606">
    <property type="term" value="P:protein import into nucleus"/>
    <property type="evidence" value="ECO:0007669"/>
    <property type="project" value="TreeGrafter"/>
</dbReference>
<keyword evidence="8" id="KW-0539">Nucleus</keyword>
<gene>
    <name evidence="10" type="primary">Dwil\GK18166</name>
    <name evidence="10" type="ORF">Dwil_GK18166</name>
</gene>
<dbReference type="GO" id="GO:0000973">
    <property type="term" value="P:post-transcriptional tethering of RNA polymerase II gene DNA at nuclear periphery"/>
    <property type="evidence" value="ECO:0007669"/>
    <property type="project" value="TreeGrafter"/>
</dbReference>
<dbReference type="PANTHER" id="PTHR23198:SF6">
    <property type="entry name" value="NUCLEAR PORE COMPLEX PROTEIN NUP98-NUP96"/>
    <property type="match status" value="1"/>
</dbReference>
<reference evidence="10 11" key="1">
    <citation type="journal article" date="2007" name="Nature">
        <title>Evolution of genes and genomes on the Drosophila phylogeny.</title>
        <authorList>
            <consortium name="Drosophila 12 Genomes Consortium"/>
            <person name="Clark A.G."/>
            <person name="Eisen M.B."/>
            <person name="Smith D.R."/>
            <person name="Bergman C.M."/>
            <person name="Oliver B."/>
            <person name="Markow T.A."/>
            <person name="Kaufman T.C."/>
            <person name="Kellis M."/>
            <person name="Gelbart W."/>
            <person name="Iyer V.N."/>
            <person name="Pollard D.A."/>
            <person name="Sackton T.B."/>
            <person name="Larracuente A.M."/>
            <person name="Singh N.D."/>
            <person name="Abad J.P."/>
            <person name="Abt D.N."/>
            <person name="Adryan B."/>
            <person name="Aguade M."/>
            <person name="Akashi H."/>
            <person name="Anderson W.W."/>
            <person name="Aquadro C.F."/>
            <person name="Ardell D.H."/>
            <person name="Arguello R."/>
            <person name="Artieri C.G."/>
            <person name="Barbash D.A."/>
            <person name="Barker D."/>
            <person name="Barsanti P."/>
            <person name="Batterham P."/>
            <person name="Batzoglou S."/>
            <person name="Begun D."/>
            <person name="Bhutkar A."/>
            <person name="Blanco E."/>
            <person name="Bosak S.A."/>
            <person name="Bradley R.K."/>
            <person name="Brand A.D."/>
            <person name="Brent M.R."/>
            <person name="Brooks A.N."/>
            <person name="Brown R.H."/>
            <person name="Butlin R.K."/>
            <person name="Caggese C."/>
            <person name="Calvi B.R."/>
            <person name="Bernardo de Carvalho A."/>
            <person name="Caspi A."/>
            <person name="Castrezana S."/>
            <person name="Celniker S.E."/>
            <person name="Chang J.L."/>
            <person name="Chapple C."/>
            <person name="Chatterji S."/>
            <person name="Chinwalla A."/>
            <person name="Civetta A."/>
            <person name="Clifton S.W."/>
            <person name="Comeron J.M."/>
            <person name="Costello J.C."/>
            <person name="Coyne J.A."/>
            <person name="Daub J."/>
            <person name="David R.G."/>
            <person name="Delcher A.L."/>
            <person name="Delehaunty K."/>
            <person name="Do C.B."/>
            <person name="Ebling H."/>
            <person name="Edwards K."/>
            <person name="Eickbush T."/>
            <person name="Evans J.D."/>
            <person name="Filipski A."/>
            <person name="Findeiss S."/>
            <person name="Freyhult E."/>
            <person name="Fulton L."/>
            <person name="Fulton R."/>
            <person name="Garcia A.C."/>
            <person name="Gardiner A."/>
            <person name="Garfield D.A."/>
            <person name="Garvin B.E."/>
            <person name="Gibson G."/>
            <person name="Gilbert D."/>
            <person name="Gnerre S."/>
            <person name="Godfrey J."/>
            <person name="Good R."/>
            <person name="Gotea V."/>
            <person name="Gravely B."/>
            <person name="Greenberg A.J."/>
            <person name="Griffiths-Jones S."/>
            <person name="Gross S."/>
            <person name="Guigo R."/>
            <person name="Gustafson E.A."/>
            <person name="Haerty W."/>
            <person name="Hahn M.W."/>
            <person name="Halligan D.L."/>
            <person name="Halpern A.L."/>
            <person name="Halter G.M."/>
            <person name="Han M.V."/>
            <person name="Heger A."/>
            <person name="Hillier L."/>
            <person name="Hinrichs A.S."/>
            <person name="Holmes I."/>
            <person name="Hoskins R.A."/>
            <person name="Hubisz M.J."/>
            <person name="Hultmark D."/>
            <person name="Huntley M.A."/>
            <person name="Jaffe D.B."/>
            <person name="Jagadeeshan S."/>
            <person name="Jeck W.R."/>
            <person name="Johnson J."/>
            <person name="Jones C.D."/>
            <person name="Jordan W.C."/>
            <person name="Karpen G.H."/>
            <person name="Kataoka E."/>
            <person name="Keightley P.D."/>
            <person name="Kheradpour P."/>
            <person name="Kirkness E.F."/>
            <person name="Koerich L.B."/>
            <person name="Kristiansen K."/>
            <person name="Kudrna D."/>
            <person name="Kulathinal R.J."/>
            <person name="Kumar S."/>
            <person name="Kwok R."/>
            <person name="Lander E."/>
            <person name="Langley C.H."/>
            <person name="Lapoint R."/>
            <person name="Lazzaro B.P."/>
            <person name="Lee S.J."/>
            <person name="Levesque L."/>
            <person name="Li R."/>
            <person name="Lin C.F."/>
            <person name="Lin M.F."/>
            <person name="Lindblad-Toh K."/>
            <person name="Llopart A."/>
            <person name="Long M."/>
            <person name="Low L."/>
            <person name="Lozovsky E."/>
            <person name="Lu J."/>
            <person name="Luo M."/>
            <person name="Machado C.A."/>
            <person name="Makalowski W."/>
            <person name="Marzo M."/>
            <person name="Matsuda M."/>
            <person name="Matzkin L."/>
            <person name="McAllister B."/>
            <person name="McBride C.S."/>
            <person name="McKernan B."/>
            <person name="McKernan K."/>
            <person name="Mendez-Lago M."/>
            <person name="Minx P."/>
            <person name="Mollenhauer M.U."/>
            <person name="Montooth K."/>
            <person name="Mount S.M."/>
            <person name="Mu X."/>
            <person name="Myers E."/>
            <person name="Negre B."/>
            <person name="Newfeld S."/>
            <person name="Nielsen R."/>
            <person name="Noor M.A."/>
            <person name="O'Grady P."/>
            <person name="Pachter L."/>
            <person name="Papaceit M."/>
            <person name="Parisi M.J."/>
            <person name="Parisi M."/>
            <person name="Parts L."/>
            <person name="Pedersen J.S."/>
            <person name="Pesole G."/>
            <person name="Phillippy A.M."/>
            <person name="Ponting C.P."/>
            <person name="Pop M."/>
            <person name="Porcelli D."/>
            <person name="Powell J.R."/>
            <person name="Prohaska S."/>
            <person name="Pruitt K."/>
            <person name="Puig M."/>
            <person name="Quesneville H."/>
            <person name="Ram K.R."/>
            <person name="Rand D."/>
            <person name="Rasmussen M.D."/>
            <person name="Reed L.K."/>
            <person name="Reenan R."/>
            <person name="Reily A."/>
            <person name="Remington K.A."/>
            <person name="Rieger T.T."/>
            <person name="Ritchie M.G."/>
            <person name="Robin C."/>
            <person name="Rogers Y.H."/>
            <person name="Rohde C."/>
            <person name="Rozas J."/>
            <person name="Rubenfield M.J."/>
            <person name="Ruiz A."/>
            <person name="Russo S."/>
            <person name="Salzberg S.L."/>
            <person name="Sanchez-Gracia A."/>
            <person name="Saranga D.J."/>
            <person name="Sato H."/>
            <person name="Schaeffer S.W."/>
            <person name="Schatz M.C."/>
            <person name="Schlenke T."/>
            <person name="Schwartz R."/>
            <person name="Segarra C."/>
            <person name="Singh R.S."/>
            <person name="Sirot L."/>
            <person name="Sirota M."/>
            <person name="Sisneros N.B."/>
            <person name="Smith C.D."/>
            <person name="Smith T.F."/>
            <person name="Spieth J."/>
            <person name="Stage D.E."/>
            <person name="Stark A."/>
            <person name="Stephan W."/>
            <person name="Strausberg R.L."/>
            <person name="Strempel S."/>
            <person name="Sturgill D."/>
            <person name="Sutton G."/>
            <person name="Sutton G.G."/>
            <person name="Tao W."/>
            <person name="Teichmann S."/>
            <person name="Tobari Y.N."/>
            <person name="Tomimura Y."/>
            <person name="Tsolas J.M."/>
            <person name="Valente V.L."/>
            <person name="Venter E."/>
            <person name="Venter J.C."/>
            <person name="Vicario S."/>
            <person name="Vieira F.G."/>
            <person name="Vilella A.J."/>
            <person name="Villasante A."/>
            <person name="Walenz B."/>
            <person name="Wang J."/>
            <person name="Wasserman M."/>
            <person name="Watts T."/>
            <person name="Wilson D."/>
            <person name="Wilson R.K."/>
            <person name="Wing R.A."/>
            <person name="Wolfner M.F."/>
            <person name="Wong A."/>
            <person name="Wong G.K."/>
            <person name="Wu C.I."/>
            <person name="Wu G."/>
            <person name="Yamamoto D."/>
            <person name="Yang H.P."/>
            <person name="Yang S.P."/>
            <person name="Yorke J.A."/>
            <person name="Yoshida K."/>
            <person name="Zdobnov E."/>
            <person name="Zhang P."/>
            <person name="Zhang Y."/>
            <person name="Zimin A.V."/>
            <person name="Baldwin J."/>
            <person name="Abdouelleil A."/>
            <person name="Abdulkadir J."/>
            <person name="Abebe A."/>
            <person name="Abera B."/>
            <person name="Abreu J."/>
            <person name="Acer S.C."/>
            <person name="Aftuck L."/>
            <person name="Alexander A."/>
            <person name="An P."/>
            <person name="Anderson E."/>
            <person name="Anderson S."/>
            <person name="Arachi H."/>
            <person name="Azer M."/>
            <person name="Bachantsang P."/>
            <person name="Barry A."/>
            <person name="Bayul T."/>
            <person name="Berlin A."/>
            <person name="Bessette D."/>
            <person name="Bloom T."/>
            <person name="Blye J."/>
            <person name="Boguslavskiy L."/>
            <person name="Bonnet C."/>
            <person name="Boukhgalter B."/>
            <person name="Bourzgui I."/>
            <person name="Brown A."/>
            <person name="Cahill P."/>
            <person name="Channer S."/>
            <person name="Cheshatsang Y."/>
            <person name="Chuda L."/>
            <person name="Citroen M."/>
            <person name="Collymore A."/>
            <person name="Cooke P."/>
            <person name="Costello M."/>
            <person name="D'Aco K."/>
            <person name="Daza R."/>
            <person name="De Haan G."/>
            <person name="DeGray S."/>
            <person name="DeMaso C."/>
            <person name="Dhargay N."/>
            <person name="Dooley K."/>
            <person name="Dooley E."/>
            <person name="Doricent M."/>
            <person name="Dorje P."/>
            <person name="Dorjee K."/>
            <person name="Dupes A."/>
            <person name="Elong R."/>
            <person name="Falk J."/>
            <person name="Farina A."/>
            <person name="Faro S."/>
            <person name="Ferguson D."/>
            <person name="Fisher S."/>
            <person name="Foley C.D."/>
            <person name="Franke A."/>
            <person name="Friedrich D."/>
            <person name="Gadbois L."/>
            <person name="Gearin G."/>
            <person name="Gearin C.R."/>
            <person name="Giannoukos G."/>
            <person name="Goode T."/>
            <person name="Graham J."/>
            <person name="Grandbois E."/>
            <person name="Grewal S."/>
            <person name="Gyaltsen K."/>
            <person name="Hafez N."/>
            <person name="Hagos B."/>
            <person name="Hall J."/>
            <person name="Henson C."/>
            <person name="Hollinger A."/>
            <person name="Honan T."/>
            <person name="Huard M.D."/>
            <person name="Hughes L."/>
            <person name="Hurhula B."/>
            <person name="Husby M.E."/>
            <person name="Kamat A."/>
            <person name="Kanga B."/>
            <person name="Kashin S."/>
            <person name="Khazanovich D."/>
            <person name="Kisner P."/>
            <person name="Lance K."/>
            <person name="Lara M."/>
            <person name="Lee W."/>
            <person name="Lennon N."/>
            <person name="Letendre F."/>
            <person name="LeVine R."/>
            <person name="Lipovsky A."/>
            <person name="Liu X."/>
            <person name="Liu J."/>
            <person name="Liu S."/>
            <person name="Lokyitsang T."/>
            <person name="Lokyitsang Y."/>
            <person name="Lubonja R."/>
            <person name="Lui A."/>
            <person name="MacDonald P."/>
            <person name="Magnisalis V."/>
            <person name="Maru K."/>
            <person name="Matthews C."/>
            <person name="McCusker W."/>
            <person name="McDonough S."/>
            <person name="Mehta T."/>
            <person name="Meldrim J."/>
            <person name="Meneus L."/>
            <person name="Mihai O."/>
            <person name="Mihalev A."/>
            <person name="Mihova T."/>
            <person name="Mittelman R."/>
            <person name="Mlenga V."/>
            <person name="Montmayeur A."/>
            <person name="Mulrain L."/>
            <person name="Navidi A."/>
            <person name="Naylor J."/>
            <person name="Negash T."/>
            <person name="Nguyen T."/>
            <person name="Nguyen N."/>
            <person name="Nicol R."/>
            <person name="Norbu C."/>
            <person name="Norbu N."/>
            <person name="Novod N."/>
            <person name="O'Neill B."/>
            <person name="Osman S."/>
            <person name="Markiewicz E."/>
            <person name="Oyono O.L."/>
            <person name="Patti C."/>
            <person name="Phunkhang P."/>
            <person name="Pierre F."/>
            <person name="Priest M."/>
            <person name="Raghuraman S."/>
            <person name="Rege F."/>
            <person name="Reyes R."/>
            <person name="Rise C."/>
            <person name="Rogov P."/>
            <person name="Ross K."/>
            <person name="Ryan E."/>
            <person name="Settipalli S."/>
            <person name="Shea T."/>
            <person name="Sherpa N."/>
            <person name="Shi L."/>
            <person name="Shih D."/>
            <person name="Sparrow T."/>
            <person name="Spaulding J."/>
            <person name="Stalker J."/>
            <person name="Stange-Thomann N."/>
            <person name="Stavropoulos S."/>
            <person name="Stone C."/>
            <person name="Strader C."/>
            <person name="Tesfaye S."/>
            <person name="Thomson T."/>
            <person name="Thoulutsang Y."/>
            <person name="Thoulutsang D."/>
            <person name="Topham K."/>
            <person name="Topping I."/>
            <person name="Tsamla T."/>
            <person name="Vassiliev H."/>
            <person name="Vo A."/>
            <person name="Wangchuk T."/>
            <person name="Wangdi T."/>
            <person name="Weiand M."/>
            <person name="Wilkinson J."/>
            <person name="Wilson A."/>
            <person name="Yadav S."/>
            <person name="Young G."/>
            <person name="Yu Q."/>
            <person name="Zembek L."/>
            <person name="Zhong D."/>
            <person name="Zimmer A."/>
            <person name="Zwirko Z."/>
            <person name="Jaffe D.B."/>
            <person name="Alvarez P."/>
            <person name="Brockman W."/>
            <person name="Butler J."/>
            <person name="Chin C."/>
            <person name="Gnerre S."/>
            <person name="Grabherr M."/>
            <person name="Kleber M."/>
            <person name="Mauceli E."/>
            <person name="MacCallum I."/>
        </authorList>
    </citation>
    <scope>NUCLEOTIDE SEQUENCE [LARGE SCALE GENOMIC DNA]</scope>
    <source>
        <strain evidence="11">Tucson 14030-0811.24</strain>
    </source>
</reference>
<dbReference type="PROSITE" id="PS51434">
    <property type="entry name" value="NUP_C"/>
    <property type="match status" value="1"/>
</dbReference>
<dbReference type="SUPFAM" id="SSF82215">
    <property type="entry name" value="C-terminal autoproteolytic domain of nucleoporin nup98"/>
    <property type="match status" value="1"/>
</dbReference>
<keyword evidence="11" id="KW-1185">Reference proteome</keyword>
<keyword evidence="7" id="KW-0906">Nuclear pore complex</keyword>
<dbReference type="InterPro" id="IPR037665">
    <property type="entry name" value="Nucleoporin_S59-like"/>
</dbReference>
<dbReference type="SMR" id="B4MYU9"/>
<evidence type="ECO:0000313" key="11">
    <source>
        <dbReference type="Proteomes" id="UP000007798"/>
    </source>
</evidence>
<evidence type="ECO:0000256" key="4">
    <source>
        <dbReference type="ARBA" id="ARBA00022816"/>
    </source>
</evidence>
<dbReference type="EMBL" id="CH963913">
    <property type="protein sequence ID" value="EDW77288.1"/>
    <property type="molecule type" value="Genomic_DNA"/>
</dbReference>
<accession>B4MYU9</accession>
<dbReference type="OrthoDB" id="8059826at2759"/>
<sequence>MECGNGFQLGTAKLGQTAFGQTNTVKTATTTSVFGTFSHAASGTAGTKYEILISTEAPIEKEDPISLDVKMHSITAIKEYVGMSTDELRWEDYQAGRKGPETISALGNGFLLSTPGEDIEMRDISERNVYGQPATIGFGNFVFQSATPPQNSFFGAKQEPNNFILTSATAGAVFTQTIGGFSSTSGAQTGFNTGTTGALPTASLLNSTLIQPPSFFSEGLQNTNESLFGNSSFGGVLGGNGLGNFTAFQPITNSSISNSLIREVADASTQYVTPLGSQTKFEISTNSTASQANITSGADSCVEKLNQLRLYNDLKEIEVPDNEFKLTRPPKRLILKPIDKSPPRVTFDLDPIVVDEARKQNSWLPKNTCEHREEQHIKQPHPTGIVLQRVDYYTIPSLNDLLSYLAKDGSCVVPNFTVGREDYGNAYFGEEIDVAGLNLDEIVHFNRREICMYPNDANKPPVGQGLNRSCQVTLDGIWPRCKNSHLDIKDPRRIIEMNFERRLRRCNAESDARFLEYRPETGSWVFQVKHFSQYSLNESDESNEIEVSAK</sequence>
<keyword evidence="5" id="KW-0653">Protein transport</keyword>
<evidence type="ECO:0000256" key="8">
    <source>
        <dbReference type="ARBA" id="ARBA00023242"/>
    </source>
</evidence>
<evidence type="ECO:0000256" key="3">
    <source>
        <dbReference type="ARBA" id="ARBA00022448"/>
    </source>
</evidence>
<dbReference type="STRING" id="7260.B4MYU9"/>
<dbReference type="InterPro" id="IPR007230">
    <property type="entry name" value="Nup98_auto-Pept-S59_dom"/>
</dbReference>
<dbReference type="Gene3D" id="1.10.10.2360">
    <property type="match status" value="1"/>
</dbReference>
<keyword evidence="4" id="KW-0509">mRNA transport</keyword>
<protein>
    <recommendedName>
        <fullName evidence="9">Peptidase S59 domain-containing protein</fullName>
    </recommendedName>
</protein>
<keyword evidence="3" id="KW-0813">Transport</keyword>
<dbReference type="HOGENOM" id="CLU_495474_0_0_1"/>
<evidence type="ECO:0000313" key="10">
    <source>
        <dbReference type="EMBL" id="EDW77288.1"/>
    </source>
</evidence>
<dbReference type="GO" id="GO:0003723">
    <property type="term" value="F:RNA binding"/>
    <property type="evidence" value="ECO:0007669"/>
    <property type="project" value="TreeGrafter"/>
</dbReference>
<evidence type="ECO:0000259" key="9">
    <source>
        <dbReference type="PROSITE" id="PS51434"/>
    </source>
</evidence>
<dbReference type="InterPro" id="IPR036903">
    <property type="entry name" value="Nup98_auto-Pept-S59_dom_sf"/>
</dbReference>
<dbReference type="GO" id="GO:0006405">
    <property type="term" value="P:RNA export from nucleus"/>
    <property type="evidence" value="ECO:0007669"/>
    <property type="project" value="TreeGrafter"/>
</dbReference>
<evidence type="ECO:0000256" key="2">
    <source>
        <dbReference type="ARBA" id="ARBA00008926"/>
    </source>
</evidence>
<evidence type="ECO:0000256" key="7">
    <source>
        <dbReference type="ARBA" id="ARBA00023132"/>
    </source>
</evidence>
<dbReference type="GO" id="GO:0017056">
    <property type="term" value="F:structural constituent of nuclear pore"/>
    <property type="evidence" value="ECO:0007669"/>
    <property type="project" value="InterPro"/>
</dbReference>
<dbReference type="Pfam" id="PF04096">
    <property type="entry name" value="Nucleoporin2"/>
    <property type="match status" value="1"/>
</dbReference>
<dbReference type="AlphaFoldDB" id="B4MYU9"/>
<proteinExistence type="inferred from homology"/>
<keyword evidence="6" id="KW-0811">Translocation</keyword>
<dbReference type="GO" id="GO:0008139">
    <property type="term" value="F:nuclear localization sequence binding"/>
    <property type="evidence" value="ECO:0007669"/>
    <property type="project" value="TreeGrafter"/>
</dbReference>
<feature type="domain" description="Peptidase S59" evidence="9">
    <location>
        <begin position="389"/>
        <end position="531"/>
    </location>
</feature>
<dbReference type="GO" id="GO:0051028">
    <property type="term" value="P:mRNA transport"/>
    <property type="evidence" value="ECO:0007669"/>
    <property type="project" value="UniProtKB-KW"/>
</dbReference>
<evidence type="ECO:0000256" key="6">
    <source>
        <dbReference type="ARBA" id="ARBA00023010"/>
    </source>
</evidence>
<dbReference type="GO" id="GO:0044614">
    <property type="term" value="C:nuclear pore cytoplasmic filaments"/>
    <property type="evidence" value="ECO:0007669"/>
    <property type="project" value="TreeGrafter"/>
</dbReference>
<evidence type="ECO:0000256" key="1">
    <source>
        <dbReference type="ARBA" id="ARBA00004567"/>
    </source>
</evidence>